<evidence type="ECO:0000256" key="2">
    <source>
        <dbReference type="ARBA" id="ARBA00022694"/>
    </source>
</evidence>
<evidence type="ECO:0000256" key="4">
    <source>
        <dbReference type="PIRNR" id="PIRNR011789"/>
    </source>
</evidence>
<evidence type="ECO:0000256" key="1">
    <source>
        <dbReference type="ARBA" id="ARBA00008078"/>
    </source>
</evidence>
<feature type="active site" evidence="5">
    <location>
        <position position="374"/>
    </location>
</feature>
<comment type="similarity">
    <text evidence="1 4">Belongs to the tRNA-intron endonuclease family.</text>
</comment>
<dbReference type="eggNOG" id="KOG4685">
    <property type="taxonomic scope" value="Eukaryota"/>
</dbReference>
<dbReference type="GO" id="GO:0000213">
    <property type="term" value="F:tRNA-intron lyase activity"/>
    <property type="evidence" value="ECO:0007669"/>
    <property type="project" value="UniProtKB-UniRule"/>
</dbReference>
<dbReference type="GO" id="GO:0005737">
    <property type="term" value="C:cytoplasm"/>
    <property type="evidence" value="ECO:0007669"/>
    <property type="project" value="TreeGrafter"/>
</dbReference>
<dbReference type="InterPro" id="IPR006678">
    <property type="entry name" value="tRNA_intron_Endonuc_N"/>
</dbReference>
<dbReference type="Bgee" id="ENSLACG00000008466">
    <property type="expression patterns" value="Expressed in chordate pharynx and 6 other cell types or tissues"/>
</dbReference>
<keyword evidence="4" id="KW-0539">Nucleus</keyword>
<dbReference type="InterPro" id="IPR006677">
    <property type="entry name" value="tRNA_intron_Endonuc_cat-like"/>
</dbReference>
<dbReference type="GeneTree" id="ENSGT00390000013266"/>
<evidence type="ECO:0000313" key="7">
    <source>
        <dbReference type="Ensembl" id="ENSLACP00000009599.1"/>
    </source>
</evidence>
<dbReference type="PANTHER" id="PTHR21227">
    <property type="entry name" value="TRNA-SPLICING ENDONUCLEASE SUBUNIT SEN2"/>
    <property type="match status" value="1"/>
</dbReference>
<keyword evidence="8" id="KW-1185">Reference proteome</keyword>
<evidence type="ECO:0000256" key="3">
    <source>
        <dbReference type="ARBA" id="ARBA00023239"/>
    </source>
</evidence>
<comment type="subcellular location">
    <subcellularLocation>
        <location evidence="4">Nucleus</location>
    </subcellularLocation>
</comment>
<reference evidence="7" key="2">
    <citation type="submission" date="2025-08" db="UniProtKB">
        <authorList>
            <consortium name="Ensembl"/>
        </authorList>
    </citation>
    <scope>IDENTIFICATION</scope>
</reference>
<evidence type="ECO:0000259" key="6">
    <source>
        <dbReference type="Pfam" id="PF02778"/>
    </source>
</evidence>
<feature type="domain" description="tRNA intron endonuclease N-terminal" evidence="6">
    <location>
        <begin position="285"/>
        <end position="327"/>
    </location>
</feature>
<keyword evidence="3 4" id="KW-0456">Lyase</keyword>
<accession>H3AIX8</accession>
<dbReference type="GO" id="GO:0003676">
    <property type="term" value="F:nucleic acid binding"/>
    <property type="evidence" value="ECO:0007669"/>
    <property type="project" value="InterPro"/>
</dbReference>
<dbReference type="EMBL" id="AFYH01150905">
    <property type="status" value="NOT_ANNOTATED_CDS"/>
    <property type="molecule type" value="Genomic_DNA"/>
</dbReference>
<dbReference type="PIRSF" id="PIRSF011789">
    <property type="entry name" value="tRNA_splic_SEN2"/>
    <property type="match status" value="1"/>
</dbReference>
<sequence>MAEAVFCAPRRKRRVFETYEASLPVPTTQEEANLSIPRVYQAELFNNHVIVRHPGDIEVLYKKKGYFGKGILSRSKPEYYVSDPLLAAKWKGINVTRMPVISSAKYQHHVDWARSILQEQGLDQCTVNKTLADYTQQIDISFHMLDEKNKKSTKRNCCTAAEVTGVENSQAASDPTLASERKNSCSGTDQAIVPTLGTGNTLYDPLAKYKCNDPDQVDIEASAKVHCHKHDDLIVDCGCRNEDLIKELFHKHSPKDSEFPPDHEYVLVQEEEEHLANENEGLGKNLVKENLVCRRNPYRIFEYLQLSLEEAFFLVYALGCLTVYYEEITIIFKYICTVNPPPFFRCVFKQYGIFALKWIKRAACSYSKLILLLYRKGPPFYHASFSVVVEMVDYCYQGVPRRPFSWRSLCGLNRITANVSKELLLCYLIKPSDMTDEDLSSPECMRRIKVQELLLNRWVSSRERTEQDEI</sequence>
<dbReference type="STRING" id="7897.ENSLACP00000009599"/>
<evidence type="ECO:0000256" key="5">
    <source>
        <dbReference type="PIRSR" id="PIRSR011789-1"/>
    </source>
</evidence>
<protein>
    <recommendedName>
        <fullName evidence="4">tRNA-splicing endonuclease subunit Sen2</fullName>
        <ecNumber evidence="4">4.6.1.16</ecNumber>
    </recommendedName>
</protein>
<dbReference type="EMBL" id="AFYH01150906">
    <property type="status" value="NOT_ANNOTATED_CDS"/>
    <property type="molecule type" value="Genomic_DNA"/>
</dbReference>
<proteinExistence type="inferred from homology"/>
<dbReference type="Gene3D" id="3.40.1350.10">
    <property type="match status" value="1"/>
</dbReference>
<feature type="active site" evidence="5">
    <location>
        <position position="382"/>
    </location>
</feature>
<dbReference type="InterPro" id="IPR016589">
    <property type="entry name" value="tRNA_splic_SEN2"/>
</dbReference>
<dbReference type="FunCoup" id="H3AIX8">
    <property type="interactions" value="1865"/>
</dbReference>
<dbReference type="Proteomes" id="UP000008672">
    <property type="component" value="Unassembled WGS sequence"/>
</dbReference>
<comment type="function">
    <text evidence="4">Constitutes one of the two catalytic subunit of the tRNA-splicing endonuclease complex, a complex responsible for identification and cleavage of the splice sites in pre-tRNA. It cleaves pre-tRNA at the 5'- and 3'-splice sites to release the intron. The products are an intron and two tRNA half-molecules bearing 2',3'-cyclic phosphate and 5'-OH termini. There are no conserved sequences at the splice sites, but the intron is invariably located at the same site in the gene, placing the splice sites an invariant distance from the constant structural features of the tRNA body.</text>
</comment>
<evidence type="ECO:0000313" key="8">
    <source>
        <dbReference type="Proteomes" id="UP000008672"/>
    </source>
</evidence>
<dbReference type="InParanoid" id="H3AIX8"/>
<organism evidence="7 8">
    <name type="scientific">Latimeria chalumnae</name>
    <name type="common">Coelacanth</name>
    <dbReference type="NCBI Taxonomy" id="7897"/>
    <lineage>
        <taxon>Eukaryota</taxon>
        <taxon>Metazoa</taxon>
        <taxon>Chordata</taxon>
        <taxon>Craniata</taxon>
        <taxon>Vertebrata</taxon>
        <taxon>Euteleostomi</taxon>
        <taxon>Coelacanthiformes</taxon>
        <taxon>Coelacanthidae</taxon>
        <taxon>Latimeria</taxon>
    </lineage>
</organism>
<name>H3AIX8_LATCH</name>
<dbReference type="SUPFAM" id="SSF53032">
    <property type="entry name" value="tRNA-intron endonuclease catalytic domain-like"/>
    <property type="match status" value="1"/>
</dbReference>
<dbReference type="InterPro" id="IPR011856">
    <property type="entry name" value="tRNA_endonuc-like_dom_sf"/>
</dbReference>
<gene>
    <name evidence="7" type="primary">TSEN2</name>
</gene>
<dbReference type="GO" id="GO:0000379">
    <property type="term" value="P:tRNA-type intron splice site recognition and cleavage"/>
    <property type="evidence" value="ECO:0007669"/>
    <property type="project" value="TreeGrafter"/>
</dbReference>
<reference evidence="8" key="1">
    <citation type="submission" date="2011-08" db="EMBL/GenBank/DDBJ databases">
        <title>The draft genome of Latimeria chalumnae.</title>
        <authorList>
            <person name="Di Palma F."/>
            <person name="Alfoldi J."/>
            <person name="Johnson J."/>
            <person name="Berlin A."/>
            <person name="Gnerre S."/>
            <person name="Jaffe D."/>
            <person name="MacCallum I."/>
            <person name="Young S."/>
            <person name="Walker B.J."/>
            <person name="Lander E."/>
            <person name="Lindblad-Toh K."/>
        </authorList>
    </citation>
    <scope>NUCLEOTIDE SEQUENCE [LARGE SCALE GENOMIC DNA]</scope>
    <source>
        <strain evidence="8">Wild caught</strain>
    </source>
</reference>
<dbReference type="EMBL" id="AFYH01150904">
    <property type="status" value="NOT_ANNOTATED_CDS"/>
    <property type="molecule type" value="Genomic_DNA"/>
</dbReference>
<reference evidence="7" key="3">
    <citation type="submission" date="2025-09" db="UniProtKB">
        <authorList>
            <consortium name="Ensembl"/>
        </authorList>
    </citation>
    <scope>IDENTIFICATION</scope>
</reference>
<dbReference type="CDD" id="cd22363">
    <property type="entry name" value="tRNA-intron_lyase_C"/>
    <property type="match status" value="1"/>
</dbReference>
<dbReference type="GO" id="GO:0000214">
    <property type="term" value="C:tRNA-intron endonuclease complex"/>
    <property type="evidence" value="ECO:0007669"/>
    <property type="project" value="UniProtKB-UniRule"/>
</dbReference>
<dbReference type="HOGENOM" id="CLU_046429_1_0_1"/>
<dbReference type="InterPro" id="IPR036167">
    <property type="entry name" value="tRNA_intron_Endo_cat-like_sf"/>
</dbReference>
<feature type="active site" evidence="5">
    <location>
        <position position="421"/>
    </location>
</feature>
<dbReference type="PANTHER" id="PTHR21227:SF0">
    <property type="entry name" value="TRNA-SPLICING ENDONUCLEASE SUBUNIT SEN2"/>
    <property type="match status" value="1"/>
</dbReference>
<dbReference type="OMA" id="LWRRWNP"/>
<dbReference type="InterPro" id="IPR006676">
    <property type="entry name" value="tRNA_splic"/>
</dbReference>
<dbReference type="EC" id="4.6.1.16" evidence="4"/>
<keyword evidence="2 4" id="KW-0819">tRNA processing</keyword>
<dbReference type="Ensembl" id="ENSLACT00000009673.1">
    <property type="protein sequence ID" value="ENSLACP00000009599.1"/>
    <property type="gene ID" value="ENSLACG00000008466.1"/>
</dbReference>
<dbReference type="Pfam" id="PF02778">
    <property type="entry name" value="tRNA_int_endo_N"/>
    <property type="match status" value="1"/>
</dbReference>
<dbReference type="AlphaFoldDB" id="H3AIX8"/>